<dbReference type="PROSITE" id="PS51406">
    <property type="entry name" value="FIBRINOGEN_C_2"/>
    <property type="match status" value="2"/>
</dbReference>
<dbReference type="Pfam" id="PF00147">
    <property type="entry name" value="Fibrinogen_C"/>
    <property type="match status" value="1"/>
</dbReference>
<dbReference type="GO" id="GO:0010468">
    <property type="term" value="P:regulation of gene expression"/>
    <property type="evidence" value="ECO:0007669"/>
    <property type="project" value="InterPro"/>
</dbReference>
<evidence type="ECO:0000256" key="5">
    <source>
        <dbReference type="ARBA" id="ARBA00023242"/>
    </source>
</evidence>
<feature type="compositionally biased region" description="Basic residues" evidence="8">
    <location>
        <begin position="130"/>
        <end position="140"/>
    </location>
</feature>
<feature type="compositionally biased region" description="Basic residues" evidence="8">
    <location>
        <begin position="339"/>
        <end position="349"/>
    </location>
</feature>
<gene>
    <name evidence="10" type="ORF">MEDL_54963</name>
</gene>
<name>A0A8S3UGI0_MYTED</name>
<dbReference type="GO" id="GO:0034087">
    <property type="term" value="P:establishment of mitotic sister chromatid cohesion"/>
    <property type="evidence" value="ECO:0007669"/>
    <property type="project" value="TreeGrafter"/>
</dbReference>
<dbReference type="Proteomes" id="UP000683360">
    <property type="component" value="Unassembled WGS sequence"/>
</dbReference>
<feature type="compositionally biased region" description="Acidic residues" evidence="8">
    <location>
        <begin position="649"/>
        <end position="658"/>
    </location>
</feature>
<evidence type="ECO:0000256" key="8">
    <source>
        <dbReference type="SAM" id="MobiDB-lite"/>
    </source>
</evidence>
<dbReference type="PANTHER" id="PTHR21704">
    <property type="entry name" value="NIPPED-B-LIKE PROTEIN DELANGIN SCC2-RELATED"/>
    <property type="match status" value="1"/>
</dbReference>
<dbReference type="Pfam" id="PF12830">
    <property type="entry name" value="Nipped-B_C"/>
    <property type="match status" value="1"/>
</dbReference>
<dbReference type="CDD" id="cd00117">
    <property type="entry name" value="TFP"/>
    <property type="match status" value="1"/>
</dbReference>
<evidence type="ECO:0000256" key="1">
    <source>
        <dbReference type="ARBA" id="ARBA00004123"/>
    </source>
</evidence>
<feature type="region of interest" description="Disordered" evidence="8">
    <location>
        <begin position="280"/>
        <end position="350"/>
    </location>
</feature>
<evidence type="ECO:0000313" key="11">
    <source>
        <dbReference type="Proteomes" id="UP000683360"/>
    </source>
</evidence>
<feature type="domain" description="Fibrinogen C-terminal" evidence="9">
    <location>
        <begin position="1818"/>
        <end position="2007"/>
    </location>
</feature>
<comment type="subcellular location">
    <subcellularLocation>
        <location evidence="1 7">Nucleus</location>
    </subcellularLocation>
</comment>
<comment type="caution">
    <text evidence="10">The sequence shown here is derived from an EMBL/GenBank/DDBJ whole genome shotgun (WGS) entry which is preliminary data.</text>
</comment>
<dbReference type="Gene3D" id="3.90.215.10">
    <property type="entry name" value="Gamma Fibrinogen, chain A, domain 1"/>
    <property type="match status" value="2"/>
</dbReference>
<dbReference type="CDD" id="cd23958">
    <property type="entry name" value="SCC2"/>
    <property type="match status" value="1"/>
</dbReference>
<evidence type="ECO:0000256" key="3">
    <source>
        <dbReference type="ARBA" id="ARBA00022737"/>
    </source>
</evidence>
<organism evidence="10 11">
    <name type="scientific">Mytilus edulis</name>
    <name type="common">Blue mussel</name>
    <dbReference type="NCBI Taxonomy" id="6550"/>
    <lineage>
        <taxon>Eukaryota</taxon>
        <taxon>Metazoa</taxon>
        <taxon>Spiralia</taxon>
        <taxon>Lophotrochozoa</taxon>
        <taxon>Mollusca</taxon>
        <taxon>Bivalvia</taxon>
        <taxon>Autobranchia</taxon>
        <taxon>Pteriomorphia</taxon>
        <taxon>Mytilida</taxon>
        <taxon>Mytiloidea</taxon>
        <taxon>Mytilidae</taxon>
        <taxon>Mytilinae</taxon>
        <taxon>Mytilus</taxon>
    </lineage>
</organism>
<feature type="domain" description="Fibrinogen C-terminal" evidence="9">
    <location>
        <begin position="2103"/>
        <end position="2157"/>
    </location>
</feature>
<evidence type="ECO:0000259" key="9">
    <source>
        <dbReference type="PROSITE" id="PS51406"/>
    </source>
</evidence>
<dbReference type="PANTHER" id="PTHR21704:SF18">
    <property type="entry name" value="NIPPED-B-LIKE PROTEIN"/>
    <property type="match status" value="1"/>
</dbReference>
<sequence length="2157" mass="245296">MNGEVPSVPITTLAGISSLTDLLPELPLPTPIPSTVNNRSLLHNSKVVEGAKRLLQSKDDFLAKHVCRTLCQTTTDEILLKDNHAGDGIEGDVPPLLRSVLAQNPHVFRVTRSNSKKHSPQNNDISVQQKHPKFNQKHGSNKSQDSAKRRPGSNKFQDSFLNFTESSTTNDIGAMNGEHPDTEHAEYPTRHNSNENSKGTPKVVSPAQGSVAESVTRLNSKELEMSEKWRKIFDKGPEPRVVIEPLGSQSQIISPSLKPPPPKEPKAVVLLEMLDEKQLKTLQSSGSVKTKSDRRSHSSGNKRSYYEESDDDDGRNRRKKRRQYDSDEESEPPSPVEVKKKKKDKRRHRMQQELSIEELLDSPTFKKFSSCIETIFDSAEDVNFGSLDPNDEETEIPEETLIAKSTLAELCGEAAKLKTMGVLNQVPAATLIKLLTILQWNVRDGSRITPIISANDMEDEDEQRLWRELTMERVMRSMDAALTATYIMSAKSMPKQVYIEDVIERILLFGKFQLLNSIYPEFDPVYRIDKKKDAYTSSKAKRARAGQVKHKSSITLVSTLGVGPFFVENISEIQLNAMKLVTTVFSRYEKHRQLILEDIFASLARLPSSKRNLRNYRLNSEESIQMVTALALQLIQSVVTLPQPKSDNPNEEVSEEEVSVSKKNKSNQKAKHGQTDTDLLIVTSFENAMRTAHNFLSVFLQKCTVKGEEDYRPLFENFVQDLLSTVNKPEWPSSELLLSLLGRILVKQFSNKSVDMSLRVASLEYLGIVASRLRKDAVSSQLNQESIDEIVAKVNEDDTDDEESSRSTRGNKKTEKSEVSEDPTQTLQESMLDFLASNSENEPAYWHARSFYIAQWYRDTTVEAEKKMKASGDHEDEFDETEVEISTETETMENQEKRKKFLLSQINSIQPSDLNFRPPSSKLDDDNAGLVARYLSSKRPFAQSFDIYLTQILRVLKADPGILARNDMQKGVHGRFLDQSTSVREAAVELVGRFILIRPELIPDYFQMLSDRILDTGISVRKRVIKIFREICIEQSDFPKIPDMCVKMIRRVNDEEGIKKLVNEVFQTMWFTALSNREKDSSKLLQRVVNITEVVAAIKDNGYEFFEQLLENLLKKDENGHYNKNAVTSCRQIVDCLVENVLRLEEKSVDQEEGKGCSQRLVACLSTLYLFSKIKPDLMVKHAETLQPYLDIKCSAQGDYFVLHYIAKILELVVPLMEHPSESFLAQLEEDMMKLILKHGMMVLQSCVSCLGAVVNCVSHNFALVKDCFQKFFGLLTRMMVIHKSNPRESSLNARKPTLNRSLFTVGLFCKHFDFDSKEMGETKVSIREKVFDVLYYFVSHEDLDVQEKALAGLGFLVVRHYEFMMHTVMREMYYDFLTNTESPVRLKIQVLKNLQYYLNEEEIRMQISDQEWKKHAKQEDLKEMGDVQSGMASTIMQIYLKQVLESFFHQQTAVRTAALNVICLVLRQGLIHPVQCVPYLISFCTDSDNVIRAKADSQLEEIEKKYPGFIHMKALQGLKMSYKLQEFLINNKSELVRGMRNCNDHIQSLNSRLYSVLRTNRSHRRAILTSLLNTFDDSSKISLQEQVYIADNLAYFPYLTQDEPLFIINQIDIIVSVSGSNLLQSFKEKLLPSKKARAMSMINNGHEEGRKVAYDEDDDDFEAMLERLPEYIDALQDIIKLSQGCILLLHLKQHLKETYGFTDSKVHNYSPAETKTYDKPVNRKTVLKFQPQTVLKELQTSELSDEEAREKLVSDYVENKPAGTSPGLPRSPFATRNTVAFDLCVPRNILRDTPDLTYVQPEGNYYFKNSDTFHKLKPCSVNIFDCLNTPATSESTPIISSCKHKKGKRSTCKTCDMLITTPDFTSNLTGKTYYTKSFEPLDCSTDNVVYGIECTLCGLLYVGNDIIHRITSNGNHELRIDLSDFEGTHKYAKYSSFNVGDEWSEYPLHVSNYSGDVGNILMNPAQPHNGMQFSTVDHARDNCAATYKGGWWYASCHVANLNGRYLSDCGQDCLSCTGIETAGDCDRRETCNNDEVCFKQKYSTTSGKVLFDFGCSKSQLCSKSLGTIFGRREEGHHIICEACCNNTRYCNGELRCDPVIKQNYTHLPRECSEIIPSNLTSGIYNIYPFNSHIAVPVFCDMTTENKSWTVTYIVFG</sequence>
<dbReference type="SMART" id="SM00186">
    <property type="entry name" value="FBG"/>
    <property type="match status" value="1"/>
</dbReference>
<dbReference type="InterPro" id="IPR036056">
    <property type="entry name" value="Fibrinogen-like_C"/>
</dbReference>
<dbReference type="GO" id="GO:0003682">
    <property type="term" value="F:chromatin binding"/>
    <property type="evidence" value="ECO:0007669"/>
    <property type="project" value="TreeGrafter"/>
</dbReference>
<evidence type="ECO:0000256" key="2">
    <source>
        <dbReference type="ARBA" id="ARBA00009252"/>
    </source>
</evidence>
<dbReference type="GO" id="GO:0140588">
    <property type="term" value="P:chromatin looping"/>
    <property type="evidence" value="ECO:0007669"/>
    <property type="project" value="InterPro"/>
</dbReference>
<reference evidence="10" key="1">
    <citation type="submission" date="2021-03" db="EMBL/GenBank/DDBJ databases">
        <authorList>
            <person name="Bekaert M."/>
        </authorList>
    </citation>
    <scope>NUCLEOTIDE SEQUENCE</scope>
</reference>
<keyword evidence="11" id="KW-1185">Reference proteome</keyword>
<feature type="compositionally biased region" description="Basic residues" evidence="8">
    <location>
        <begin position="662"/>
        <end position="672"/>
    </location>
</feature>
<dbReference type="InterPro" id="IPR002181">
    <property type="entry name" value="Fibrinogen_a/b/g_C_dom"/>
</dbReference>
<proteinExistence type="inferred from homology"/>
<dbReference type="OrthoDB" id="418242at2759"/>
<dbReference type="Pfam" id="PF12765">
    <property type="entry name" value="Cohesin_HEAT"/>
    <property type="match status" value="1"/>
</dbReference>
<feature type="compositionally biased region" description="Polar residues" evidence="8">
    <location>
        <begin position="280"/>
        <end position="289"/>
    </location>
</feature>
<protein>
    <recommendedName>
        <fullName evidence="7">Nipped-B protein</fullName>
    </recommendedName>
</protein>
<dbReference type="InterPro" id="IPR033031">
    <property type="entry name" value="Scc2/Nipped-B"/>
</dbReference>
<dbReference type="InterPro" id="IPR020837">
    <property type="entry name" value="Fibrinogen_CS"/>
</dbReference>
<dbReference type="GO" id="GO:0061775">
    <property type="term" value="F:cohesin loader activity"/>
    <property type="evidence" value="ECO:0007669"/>
    <property type="project" value="InterPro"/>
</dbReference>
<dbReference type="EMBL" id="CAJPWZ010002684">
    <property type="protein sequence ID" value="CAG2242820.1"/>
    <property type="molecule type" value="Genomic_DNA"/>
</dbReference>
<dbReference type="InterPro" id="IPR024986">
    <property type="entry name" value="Nipped-B_C"/>
</dbReference>
<feature type="compositionally biased region" description="Polar residues" evidence="8">
    <location>
        <begin position="154"/>
        <end position="171"/>
    </location>
</feature>
<feature type="region of interest" description="Disordered" evidence="8">
    <location>
        <begin position="643"/>
        <end position="673"/>
    </location>
</feature>
<feature type="compositionally biased region" description="Polar residues" evidence="8">
    <location>
        <begin position="120"/>
        <end position="129"/>
    </location>
</feature>
<keyword evidence="6 7" id="KW-0131">Cell cycle</keyword>
<dbReference type="GO" id="GO:0090694">
    <property type="term" value="C:Scc2-Scc4 cohesin loading complex"/>
    <property type="evidence" value="ECO:0007669"/>
    <property type="project" value="TreeGrafter"/>
</dbReference>
<keyword evidence="3 7" id="KW-0677">Repeat</keyword>
<comment type="similarity">
    <text evidence="2 7">Belongs to the SCC2/Nipped-B family.</text>
</comment>
<dbReference type="Gene3D" id="1.25.10.10">
    <property type="entry name" value="Leucine-rich Repeat Variant"/>
    <property type="match status" value="1"/>
</dbReference>
<keyword evidence="5 7" id="KW-0539">Nucleus</keyword>
<evidence type="ECO:0000313" key="10">
    <source>
        <dbReference type="EMBL" id="CAG2242820.1"/>
    </source>
</evidence>
<dbReference type="InterPro" id="IPR026003">
    <property type="entry name" value="Cohesin_HEAT"/>
</dbReference>
<evidence type="ECO:0000256" key="7">
    <source>
        <dbReference type="RuleBase" id="RU364107"/>
    </source>
</evidence>
<dbReference type="GO" id="GO:1990414">
    <property type="term" value="P:replication-born double-strand break repair via sister chromatid exchange"/>
    <property type="evidence" value="ECO:0007669"/>
    <property type="project" value="TreeGrafter"/>
</dbReference>
<evidence type="ECO:0000256" key="4">
    <source>
        <dbReference type="ARBA" id="ARBA00023157"/>
    </source>
</evidence>
<dbReference type="InterPro" id="IPR014716">
    <property type="entry name" value="Fibrinogen_a/b/g_C_1"/>
</dbReference>
<accession>A0A8S3UGI0</accession>
<evidence type="ECO:0000256" key="6">
    <source>
        <dbReference type="ARBA" id="ARBA00023306"/>
    </source>
</evidence>
<dbReference type="SUPFAM" id="SSF48371">
    <property type="entry name" value="ARM repeat"/>
    <property type="match status" value="1"/>
</dbReference>
<dbReference type="InterPro" id="IPR011989">
    <property type="entry name" value="ARM-like"/>
</dbReference>
<dbReference type="GO" id="GO:0071169">
    <property type="term" value="P:establishment of protein localization to chromatin"/>
    <property type="evidence" value="ECO:0007669"/>
    <property type="project" value="TreeGrafter"/>
</dbReference>
<keyword evidence="4" id="KW-1015">Disulfide bond</keyword>
<dbReference type="SUPFAM" id="SSF56496">
    <property type="entry name" value="Fibrinogen C-terminal domain-like"/>
    <property type="match status" value="2"/>
</dbReference>
<feature type="region of interest" description="Disordered" evidence="8">
    <location>
        <begin position="110"/>
        <end position="213"/>
    </location>
</feature>
<dbReference type="PROSITE" id="PS00514">
    <property type="entry name" value="FIBRINOGEN_C_1"/>
    <property type="match status" value="1"/>
</dbReference>
<feature type="region of interest" description="Disordered" evidence="8">
    <location>
        <begin position="245"/>
        <end position="264"/>
    </location>
</feature>
<feature type="region of interest" description="Disordered" evidence="8">
    <location>
        <begin position="793"/>
        <end position="825"/>
    </location>
</feature>
<feature type="compositionally biased region" description="Basic and acidic residues" evidence="8">
    <location>
        <begin position="178"/>
        <end position="193"/>
    </location>
</feature>
<dbReference type="InterPro" id="IPR016024">
    <property type="entry name" value="ARM-type_fold"/>
</dbReference>